<dbReference type="Proteomes" id="UP001196413">
    <property type="component" value="Unassembled WGS sequence"/>
</dbReference>
<keyword evidence="2" id="KW-1185">Reference proteome</keyword>
<protein>
    <submittedName>
        <fullName evidence="1">Uncharacterized protein</fullName>
    </submittedName>
</protein>
<name>A0AAD5MS29_PARTN</name>
<dbReference type="EMBL" id="JAHQIW010000660">
    <property type="protein sequence ID" value="KAJ1349409.1"/>
    <property type="molecule type" value="Genomic_DNA"/>
</dbReference>
<dbReference type="AlphaFoldDB" id="A0AAD5MS29"/>
<proteinExistence type="predicted"/>
<comment type="caution">
    <text evidence="1">The sequence shown here is derived from an EMBL/GenBank/DDBJ whole genome shotgun (WGS) entry which is preliminary data.</text>
</comment>
<sequence>MKGFIIMLATIVACENKSLREVICDVNPRRCNPPDKTRAGPFLTGKLLHMPHGNLAAPSAQEFSRWQNYENGEGAEYAPPAGPGWRKGLGDINIATGLAAYTPFSRLGIRRDFDIHFGGSGRSGGRSFGFGNGFQKLVGSVP</sequence>
<accession>A0AAD5MS29</accession>
<gene>
    <name evidence="1" type="ORF">KIN20_004971</name>
</gene>
<evidence type="ECO:0000313" key="2">
    <source>
        <dbReference type="Proteomes" id="UP001196413"/>
    </source>
</evidence>
<organism evidence="1 2">
    <name type="scientific">Parelaphostrongylus tenuis</name>
    <name type="common">Meningeal worm</name>
    <dbReference type="NCBI Taxonomy" id="148309"/>
    <lineage>
        <taxon>Eukaryota</taxon>
        <taxon>Metazoa</taxon>
        <taxon>Ecdysozoa</taxon>
        <taxon>Nematoda</taxon>
        <taxon>Chromadorea</taxon>
        <taxon>Rhabditida</taxon>
        <taxon>Rhabditina</taxon>
        <taxon>Rhabditomorpha</taxon>
        <taxon>Strongyloidea</taxon>
        <taxon>Metastrongylidae</taxon>
        <taxon>Parelaphostrongylus</taxon>
    </lineage>
</organism>
<evidence type="ECO:0000313" key="1">
    <source>
        <dbReference type="EMBL" id="KAJ1349409.1"/>
    </source>
</evidence>
<reference evidence="1" key="1">
    <citation type="submission" date="2021-06" db="EMBL/GenBank/DDBJ databases">
        <title>Parelaphostrongylus tenuis whole genome reference sequence.</title>
        <authorList>
            <person name="Garwood T.J."/>
            <person name="Larsen P.A."/>
            <person name="Fountain-Jones N.M."/>
            <person name="Garbe J.R."/>
            <person name="Macchietto M.G."/>
            <person name="Kania S.A."/>
            <person name="Gerhold R.W."/>
            <person name="Richards J.E."/>
            <person name="Wolf T.M."/>
        </authorList>
    </citation>
    <scope>NUCLEOTIDE SEQUENCE</scope>
    <source>
        <strain evidence="1">MNPRO001-30</strain>
        <tissue evidence="1">Meninges</tissue>
    </source>
</reference>